<protein>
    <submittedName>
        <fullName evidence="1">Uncharacterized protein</fullName>
    </submittedName>
</protein>
<dbReference type="OrthoDB" id="10609771at2759"/>
<gene>
    <name evidence="1" type="ORF">DILT_LOCUS10281</name>
</gene>
<evidence type="ECO:0000313" key="1">
    <source>
        <dbReference type="EMBL" id="VDN14450.1"/>
    </source>
</evidence>
<proteinExistence type="predicted"/>
<organism evidence="1 2">
    <name type="scientific">Dibothriocephalus latus</name>
    <name type="common">Fish tapeworm</name>
    <name type="synonym">Diphyllobothrium latum</name>
    <dbReference type="NCBI Taxonomy" id="60516"/>
    <lineage>
        <taxon>Eukaryota</taxon>
        <taxon>Metazoa</taxon>
        <taxon>Spiralia</taxon>
        <taxon>Lophotrochozoa</taxon>
        <taxon>Platyhelminthes</taxon>
        <taxon>Cestoda</taxon>
        <taxon>Eucestoda</taxon>
        <taxon>Diphyllobothriidea</taxon>
        <taxon>Diphyllobothriidae</taxon>
        <taxon>Dibothriocephalus</taxon>
    </lineage>
</organism>
<evidence type="ECO:0000313" key="2">
    <source>
        <dbReference type="Proteomes" id="UP000281553"/>
    </source>
</evidence>
<keyword evidence="2" id="KW-1185">Reference proteome</keyword>
<reference evidence="1 2" key="1">
    <citation type="submission" date="2018-11" db="EMBL/GenBank/DDBJ databases">
        <authorList>
            <consortium name="Pathogen Informatics"/>
        </authorList>
    </citation>
    <scope>NUCLEOTIDE SEQUENCE [LARGE SCALE GENOMIC DNA]</scope>
</reference>
<dbReference type="AlphaFoldDB" id="A0A3P7LMC1"/>
<dbReference type="EMBL" id="UYRU01059309">
    <property type="protein sequence ID" value="VDN14450.1"/>
    <property type="molecule type" value="Genomic_DNA"/>
</dbReference>
<name>A0A3P7LMC1_DIBLA</name>
<sequence>MGDNRLGYSTGTGLDQLAIEELARSVTNLKSDIERLTLQQQSLMDSTMTPRGLEPPIEGEDGYIWNGEFLTEVTLDKPGNTAVPVYLCTS</sequence>
<dbReference type="Proteomes" id="UP000281553">
    <property type="component" value="Unassembled WGS sequence"/>
</dbReference>
<accession>A0A3P7LMC1</accession>